<protein>
    <submittedName>
        <fullName evidence="2">DUF4360 domain-containing protein</fullName>
    </submittedName>
</protein>
<dbReference type="Pfam" id="PF14273">
    <property type="entry name" value="DUF4360"/>
    <property type="match status" value="1"/>
</dbReference>
<dbReference type="PANTHER" id="PTHR38847">
    <property type="match status" value="1"/>
</dbReference>
<keyword evidence="3" id="KW-1185">Reference proteome</keyword>
<dbReference type="Proteomes" id="UP001049518">
    <property type="component" value="Chromosome"/>
</dbReference>
<accession>A0ABX8R2K2</accession>
<keyword evidence="1" id="KW-0732">Signal</keyword>
<name>A0ABX8R2K2_9ACTN</name>
<dbReference type="PANTHER" id="PTHR38847:SF1">
    <property type="entry name" value="PSEUDOURIDINE SYNTHASE RSUA_RLUA-LIKE DOMAIN-CONTAINING PROTEIN"/>
    <property type="match status" value="1"/>
</dbReference>
<reference evidence="2" key="1">
    <citation type="submission" date="2020-07" db="EMBL/GenBank/DDBJ databases">
        <authorList>
            <person name="Tarantini F.S."/>
            <person name="Hong K.W."/>
            <person name="Chan K.G."/>
        </authorList>
    </citation>
    <scope>NUCLEOTIDE SEQUENCE</scope>
    <source>
        <strain evidence="2">32-07</strain>
    </source>
</reference>
<sequence>MRNTERIAALAAAIVAVPVLTSSPAPAAPGPDGVTVTVRSENGSGCPAGTTTVAVADDGGAFTVTFGSTAFTARAGGGSAPTDLRKNCQLALRVGAPAGYTYGIKRVDHHGSANLEKGASGQLKSTYYFSGLPMRPSYTSSVKGPYSGGWHFVENDIRLETYKPCGEELNLNLNQEIRVTLGDADPAKVSSLSVGVSDGSPTYTLAWKTCP</sequence>
<evidence type="ECO:0000256" key="1">
    <source>
        <dbReference type="SAM" id="SignalP"/>
    </source>
</evidence>
<dbReference type="EMBL" id="CP059572">
    <property type="protein sequence ID" value="QXJ23228.1"/>
    <property type="molecule type" value="Genomic_DNA"/>
</dbReference>
<organism evidence="2 3">
    <name type="scientific">Actinomadura graeca</name>
    <dbReference type="NCBI Taxonomy" id="2750812"/>
    <lineage>
        <taxon>Bacteria</taxon>
        <taxon>Bacillati</taxon>
        <taxon>Actinomycetota</taxon>
        <taxon>Actinomycetes</taxon>
        <taxon>Streptosporangiales</taxon>
        <taxon>Thermomonosporaceae</taxon>
        <taxon>Actinomadura</taxon>
    </lineage>
</organism>
<feature type="chain" id="PRO_5046130820" evidence="1">
    <location>
        <begin position="28"/>
        <end position="211"/>
    </location>
</feature>
<gene>
    <name evidence="2" type="ORF">AGRA3207_004358</name>
</gene>
<evidence type="ECO:0000313" key="3">
    <source>
        <dbReference type="Proteomes" id="UP001049518"/>
    </source>
</evidence>
<proteinExistence type="predicted"/>
<dbReference type="RefSeq" id="WP_231328908.1">
    <property type="nucleotide sequence ID" value="NZ_CP059572.1"/>
</dbReference>
<dbReference type="InterPro" id="IPR025649">
    <property type="entry name" value="DUF4360"/>
</dbReference>
<evidence type="ECO:0000313" key="2">
    <source>
        <dbReference type="EMBL" id="QXJ23228.1"/>
    </source>
</evidence>
<feature type="signal peptide" evidence="1">
    <location>
        <begin position="1"/>
        <end position="27"/>
    </location>
</feature>